<reference evidence="1 2" key="1">
    <citation type="submission" date="2019-03" db="EMBL/GenBank/DDBJ databases">
        <title>Genomic Encyclopedia of Type Strains, Phase III (KMG-III): the genomes of soil and plant-associated and newly described type strains.</title>
        <authorList>
            <person name="Whitman W."/>
        </authorList>
    </citation>
    <scope>NUCLEOTIDE SEQUENCE [LARGE SCALE GENOMIC DNA]</scope>
    <source>
        <strain evidence="1 2">CECT 8301</strain>
    </source>
</reference>
<dbReference type="RefSeq" id="WP_133965520.1">
    <property type="nucleotide sequence ID" value="NZ_SORL01000003.1"/>
</dbReference>
<organism evidence="1 2">
    <name type="scientific">Algibacter lectus</name>
    <dbReference type="NCBI Taxonomy" id="221126"/>
    <lineage>
        <taxon>Bacteria</taxon>
        <taxon>Pseudomonadati</taxon>
        <taxon>Bacteroidota</taxon>
        <taxon>Flavobacteriia</taxon>
        <taxon>Flavobacteriales</taxon>
        <taxon>Flavobacteriaceae</taxon>
        <taxon>Algibacter</taxon>
    </lineage>
</organism>
<name>A0A4R8MJQ2_9FLAO</name>
<sequence>MTLFLVFISCKNVTNKETEQVQIVVDSTGLKIETVEKNSGNLRLTSFLENPIDLQDFKSKKKQSLSTVMNGKEYYLNPKINDSILYLYSFLPNVPFQSKIEQLEIVVFKFGKNKHSWEDNTEILIELNVKAQDINLGKANLVGLSKTELESEFGTEYLTFDNAIVYSNKNRVLIVEFSDSKIKSYNYIKLNTEKIDKDLIGQIIK</sequence>
<evidence type="ECO:0000313" key="2">
    <source>
        <dbReference type="Proteomes" id="UP000294824"/>
    </source>
</evidence>
<gene>
    <name evidence="1" type="ORF">DFQ06_0204</name>
</gene>
<dbReference type="EMBL" id="SORL01000003">
    <property type="protein sequence ID" value="TDY65278.1"/>
    <property type="molecule type" value="Genomic_DNA"/>
</dbReference>
<comment type="caution">
    <text evidence="1">The sequence shown here is derived from an EMBL/GenBank/DDBJ whole genome shotgun (WGS) entry which is preliminary data.</text>
</comment>
<protein>
    <submittedName>
        <fullName evidence="1">Uncharacterized protein</fullName>
    </submittedName>
</protein>
<dbReference type="Proteomes" id="UP000294824">
    <property type="component" value="Unassembled WGS sequence"/>
</dbReference>
<proteinExistence type="predicted"/>
<evidence type="ECO:0000313" key="1">
    <source>
        <dbReference type="EMBL" id="TDY65278.1"/>
    </source>
</evidence>
<accession>A0A4R8MJQ2</accession>
<keyword evidence="2" id="KW-1185">Reference proteome</keyword>
<dbReference type="AlphaFoldDB" id="A0A4R8MJQ2"/>